<dbReference type="OrthoDB" id="5480566at2"/>
<evidence type="ECO:0000313" key="3">
    <source>
        <dbReference type="Proteomes" id="UP000273270"/>
    </source>
</evidence>
<dbReference type="RefSeq" id="WP_123877252.1">
    <property type="nucleotide sequence ID" value="NZ_CP033920.1"/>
</dbReference>
<dbReference type="PANTHER" id="PTHR32060">
    <property type="entry name" value="TAIL-SPECIFIC PROTEASE"/>
    <property type="match status" value="1"/>
</dbReference>
<name>A0A3G6M303_CHRCU</name>
<dbReference type="Proteomes" id="UP000273270">
    <property type="component" value="Chromosome"/>
</dbReference>
<dbReference type="PANTHER" id="PTHR32060:SF30">
    <property type="entry name" value="CARBOXY-TERMINAL PROCESSING PROTEASE CTPA"/>
    <property type="match status" value="1"/>
</dbReference>
<dbReference type="GO" id="GO:0006508">
    <property type="term" value="P:proteolysis"/>
    <property type="evidence" value="ECO:0007669"/>
    <property type="project" value="InterPro"/>
</dbReference>
<dbReference type="SUPFAM" id="SSF52096">
    <property type="entry name" value="ClpP/crotonase"/>
    <property type="match status" value="1"/>
</dbReference>
<dbReference type="AlphaFoldDB" id="A0A3G6M303"/>
<dbReference type="GO" id="GO:0030288">
    <property type="term" value="C:outer membrane-bounded periplasmic space"/>
    <property type="evidence" value="ECO:0007669"/>
    <property type="project" value="TreeGrafter"/>
</dbReference>
<proteinExistence type="predicted"/>
<sequence length="463" mass="52543">MSNRGAERLKFSVRNTVLFCFLTFVMQMIPAQNYSKKDVLNDLNYFETVIKGHPLYSDYLDSSEISEVISAGREEIQTDSISFFQYRIILGKIFYKLGCIHTGVTKPRFTPEHKVPLEIMINNGFFITMANDKKWIGSRIISINNIPIEKIFSNLNQMVGSDGGGSGFGEYFFIRNFSVLLAEYFAKSDAVTVLTGTGTFDLYKVPVPERIDTTSPEKKKTYSAVSMGTNSLQMAGNTGILKISGFDGPSKRFFKKVFRFFKDNNTENLIIDLRGNLGGSMRSAMFLCQNLVSEPFGYDIDYRKNDLFRHLNTKGKLYFGLSKVKYTFENIFSSKKINSDTRAYRYRYRSLKNNNIKSIKILTDEGTASSSTMCVTILKRKFENVKIIGTRPSGGYNGNNGGAFPTVTLPETKIEVKIPLYRIVLDRNSTQRQGITPDFELETDVESFLSNDDNVLRKALEVY</sequence>
<dbReference type="InterPro" id="IPR029045">
    <property type="entry name" value="ClpP/crotonase-like_dom_sf"/>
</dbReference>
<evidence type="ECO:0000313" key="2">
    <source>
        <dbReference type="EMBL" id="AZA47695.1"/>
    </source>
</evidence>
<dbReference type="GO" id="GO:0008236">
    <property type="term" value="F:serine-type peptidase activity"/>
    <property type="evidence" value="ECO:0007669"/>
    <property type="project" value="InterPro"/>
</dbReference>
<keyword evidence="3" id="KW-1185">Reference proteome</keyword>
<organism evidence="2 3">
    <name type="scientific">Chryseobacterium carnipullorum</name>
    <dbReference type="NCBI Taxonomy" id="1124835"/>
    <lineage>
        <taxon>Bacteria</taxon>
        <taxon>Pseudomonadati</taxon>
        <taxon>Bacteroidota</taxon>
        <taxon>Flavobacteriia</taxon>
        <taxon>Flavobacteriales</taxon>
        <taxon>Weeksellaceae</taxon>
        <taxon>Chryseobacterium group</taxon>
        <taxon>Chryseobacterium</taxon>
    </lineage>
</organism>
<gene>
    <name evidence="2" type="ORF">EG346_05605</name>
</gene>
<feature type="domain" description="Tail specific protease" evidence="1">
    <location>
        <begin position="206"/>
        <end position="442"/>
    </location>
</feature>
<accession>A0A3G6M303</accession>
<evidence type="ECO:0000259" key="1">
    <source>
        <dbReference type="SMART" id="SM00245"/>
    </source>
</evidence>
<dbReference type="GO" id="GO:0007165">
    <property type="term" value="P:signal transduction"/>
    <property type="evidence" value="ECO:0007669"/>
    <property type="project" value="TreeGrafter"/>
</dbReference>
<dbReference type="Pfam" id="PF03572">
    <property type="entry name" value="Peptidase_S41"/>
    <property type="match status" value="1"/>
</dbReference>
<reference evidence="3" key="1">
    <citation type="submission" date="2018-11" db="EMBL/GenBank/DDBJ databases">
        <title>Proposal to divide the Flavobacteriaceae and reorganize its genera based on Amino Acid Identity values calculated from whole genome sequences.</title>
        <authorList>
            <person name="Nicholson A.C."/>
            <person name="Gulvik C.A."/>
            <person name="Whitney A.M."/>
            <person name="Humrighouse B.W."/>
            <person name="Bell M."/>
            <person name="Holmes B."/>
            <person name="Steigerwalt A.G."/>
            <person name="Villarma A."/>
            <person name="Sheth M."/>
            <person name="Batra D."/>
            <person name="Pryor J."/>
            <person name="Bernardet J.-F."/>
            <person name="Hugo C."/>
            <person name="Kampfer P."/>
            <person name="Newman J."/>
            <person name="McQuiston J.R."/>
        </authorList>
    </citation>
    <scope>NUCLEOTIDE SEQUENCE [LARGE SCALE GENOMIC DNA]</scope>
    <source>
        <strain evidence="3">G0188</strain>
    </source>
</reference>
<protein>
    <recommendedName>
        <fullName evidence="1">Tail specific protease domain-containing protein</fullName>
    </recommendedName>
</protein>
<dbReference type="Gene3D" id="3.90.226.10">
    <property type="entry name" value="2-enoyl-CoA Hydratase, Chain A, domain 1"/>
    <property type="match status" value="1"/>
</dbReference>
<dbReference type="InterPro" id="IPR005151">
    <property type="entry name" value="Tail-specific_protease"/>
</dbReference>
<dbReference type="SMART" id="SM00245">
    <property type="entry name" value="TSPc"/>
    <property type="match status" value="1"/>
</dbReference>
<dbReference type="EMBL" id="CP033920">
    <property type="protein sequence ID" value="AZA47695.1"/>
    <property type="molecule type" value="Genomic_DNA"/>
</dbReference>
<dbReference type="GO" id="GO:0004175">
    <property type="term" value="F:endopeptidase activity"/>
    <property type="evidence" value="ECO:0007669"/>
    <property type="project" value="TreeGrafter"/>
</dbReference>
<dbReference type="KEGG" id="ccau:EG346_05605"/>